<protein>
    <submittedName>
        <fullName evidence="1">Uncharacterized protein</fullName>
    </submittedName>
</protein>
<dbReference type="PANTHER" id="PTHR33198">
    <property type="entry name" value="ANK_REP_REGION DOMAIN-CONTAINING PROTEIN-RELATED"/>
    <property type="match status" value="1"/>
</dbReference>
<proteinExistence type="predicted"/>
<evidence type="ECO:0000313" key="2">
    <source>
        <dbReference type="Proteomes" id="UP001529510"/>
    </source>
</evidence>
<dbReference type="AlphaFoldDB" id="A0ABD0RA07"/>
<reference evidence="1 2" key="1">
    <citation type="submission" date="2024-05" db="EMBL/GenBank/DDBJ databases">
        <title>Genome sequencing and assembly of Indian major carp, Cirrhinus mrigala (Hamilton, 1822).</title>
        <authorList>
            <person name="Mohindra V."/>
            <person name="Chowdhury L.M."/>
            <person name="Lal K."/>
            <person name="Jena J.K."/>
        </authorList>
    </citation>
    <scope>NUCLEOTIDE SEQUENCE [LARGE SCALE GENOMIC DNA]</scope>
    <source>
        <strain evidence="1">CM1030</strain>
        <tissue evidence="1">Blood</tissue>
    </source>
</reference>
<feature type="non-terminal residue" evidence="1">
    <location>
        <position position="144"/>
    </location>
</feature>
<organism evidence="1 2">
    <name type="scientific">Cirrhinus mrigala</name>
    <name type="common">Mrigala</name>
    <dbReference type="NCBI Taxonomy" id="683832"/>
    <lineage>
        <taxon>Eukaryota</taxon>
        <taxon>Metazoa</taxon>
        <taxon>Chordata</taxon>
        <taxon>Craniata</taxon>
        <taxon>Vertebrata</taxon>
        <taxon>Euteleostomi</taxon>
        <taxon>Actinopterygii</taxon>
        <taxon>Neopterygii</taxon>
        <taxon>Teleostei</taxon>
        <taxon>Ostariophysi</taxon>
        <taxon>Cypriniformes</taxon>
        <taxon>Cyprinidae</taxon>
        <taxon>Labeoninae</taxon>
        <taxon>Labeonini</taxon>
        <taxon>Cirrhinus</taxon>
    </lineage>
</organism>
<dbReference type="EMBL" id="JAMKFB020000004">
    <property type="protein sequence ID" value="KAL0194703.1"/>
    <property type="molecule type" value="Genomic_DNA"/>
</dbReference>
<comment type="caution">
    <text evidence="1">The sequence shown here is derived from an EMBL/GenBank/DDBJ whole genome shotgun (WGS) entry which is preliminary data.</text>
</comment>
<dbReference type="PANTHER" id="PTHR33198:SF19">
    <property type="entry name" value="CCHC-TYPE DOMAIN-CONTAINING PROTEIN"/>
    <property type="match status" value="1"/>
</dbReference>
<evidence type="ECO:0000313" key="1">
    <source>
        <dbReference type="EMBL" id="KAL0194703.1"/>
    </source>
</evidence>
<keyword evidence="2" id="KW-1185">Reference proteome</keyword>
<gene>
    <name evidence="1" type="ORF">M9458_008275</name>
</gene>
<accession>A0ABD0RA07</accession>
<dbReference type="Proteomes" id="UP001529510">
    <property type="component" value="Unassembled WGS sequence"/>
</dbReference>
<sequence>MRMSGDISKNWDIFRAEFENYELATGLIEKPEEVRAAALRRLMGNECRHIYSHNIVLTEAQAKNPKAILDALGAYFKPAKNVIYERYVFGCCKQEVDEPIDSFLTRLRERASTCDYKELKDEMICDRLVLGIANENTRWRLLRE</sequence>
<name>A0ABD0RA07_CIRMR</name>